<evidence type="ECO:0000313" key="2">
    <source>
        <dbReference type="Proteomes" id="UP000002257"/>
    </source>
</evidence>
<dbReference type="Proteomes" id="UP000002257">
    <property type="component" value="Chromosome"/>
</dbReference>
<evidence type="ECO:0000313" key="1">
    <source>
        <dbReference type="EMBL" id="ACK51990.1"/>
    </source>
</evidence>
<reference evidence="1 2" key="1">
    <citation type="journal article" date="2010" name="J. Bacteriol.">
        <title>Complete genome sequence of the aerobic facultative methanotroph Methylocella silvestris BL2.</title>
        <authorList>
            <person name="Chen Y."/>
            <person name="Crombie A."/>
            <person name="Rahman M.T."/>
            <person name="Dedysh S.N."/>
            <person name="Liesack W."/>
            <person name="Stott M.B."/>
            <person name="Alam M."/>
            <person name="Theisen A.R."/>
            <person name="Murrell J.C."/>
            <person name="Dunfield P.F."/>
        </authorList>
    </citation>
    <scope>NUCLEOTIDE SEQUENCE [LARGE SCALE GENOMIC DNA]</scope>
    <source>
        <strain evidence="2">DSM 15510 / CIP 108128 / LMG 27833 / NCIMB 13906 / BL2</strain>
    </source>
</reference>
<dbReference type="KEGG" id="msl:Msil_3081"/>
<keyword evidence="2" id="KW-1185">Reference proteome</keyword>
<sequence>MLSLRFERKFLPRVTQRRSRGQESAAHVTIGVALTILRQSNKVVGERQSPFTGLLRQRDQRHPALNRRNEMLLRLEGLRLSAF</sequence>
<proteinExistence type="predicted"/>
<organism evidence="1 2">
    <name type="scientific">Methylocella silvestris (strain DSM 15510 / CIP 108128 / LMG 27833 / NCIMB 13906 / BL2)</name>
    <dbReference type="NCBI Taxonomy" id="395965"/>
    <lineage>
        <taxon>Bacteria</taxon>
        <taxon>Pseudomonadati</taxon>
        <taxon>Pseudomonadota</taxon>
        <taxon>Alphaproteobacteria</taxon>
        <taxon>Hyphomicrobiales</taxon>
        <taxon>Beijerinckiaceae</taxon>
        <taxon>Methylocella</taxon>
    </lineage>
</organism>
<dbReference type="AlphaFoldDB" id="B8EKW2"/>
<accession>B8EKW2</accession>
<name>B8EKW2_METSB</name>
<dbReference type="HOGENOM" id="CLU_2538745_0_0_5"/>
<gene>
    <name evidence="1" type="ordered locus">Msil_3081</name>
</gene>
<protein>
    <submittedName>
        <fullName evidence="1">Uncharacterized protein</fullName>
    </submittedName>
</protein>
<dbReference type="EMBL" id="CP001280">
    <property type="protein sequence ID" value="ACK51990.1"/>
    <property type="molecule type" value="Genomic_DNA"/>
</dbReference>